<dbReference type="EMBL" id="KI925458">
    <property type="protein sequence ID" value="ETW82253.1"/>
    <property type="molecule type" value="Genomic_DNA"/>
</dbReference>
<dbReference type="GeneID" id="20677645"/>
<protein>
    <recommendedName>
        <fullName evidence="2 8">Carbonic anhydrase</fullName>
        <ecNumber evidence="2 8">4.2.1.1</ecNumber>
    </recommendedName>
    <alternativeName>
        <fullName evidence="8">Carbonate dehydratase</fullName>
    </alternativeName>
</protein>
<proteinExistence type="inferred from homology"/>
<comment type="similarity">
    <text evidence="1 8">Belongs to the beta-class carbonic anhydrase family.</text>
</comment>
<keyword evidence="3 7" id="KW-0479">Metal-binding</keyword>
<keyword evidence="10" id="KW-1185">Reference proteome</keyword>
<evidence type="ECO:0000256" key="3">
    <source>
        <dbReference type="ARBA" id="ARBA00022723"/>
    </source>
</evidence>
<reference evidence="9 10" key="1">
    <citation type="journal article" date="2012" name="New Phytol.">
        <title>Insight into trade-off between wood decay and parasitism from the genome of a fungal forest pathogen.</title>
        <authorList>
            <person name="Olson A."/>
            <person name="Aerts A."/>
            <person name="Asiegbu F."/>
            <person name="Belbahri L."/>
            <person name="Bouzid O."/>
            <person name="Broberg A."/>
            <person name="Canback B."/>
            <person name="Coutinho P.M."/>
            <person name="Cullen D."/>
            <person name="Dalman K."/>
            <person name="Deflorio G."/>
            <person name="van Diepen L.T."/>
            <person name="Dunand C."/>
            <person name="Duplessis S."/>
            <person name="Durling M."/>
            <person name="Gonthier P."/>
            <person name="Grimwood J."/>
            <person name="Fossdal C.G."/>
            <person name="Hansson D."/>
            <person name="Henrissat B."/>
            <person name="Hietala A."/>
            <person name="Himmelstrand K."/>
            <person name="Hoffmeister D."/>
            <person name="Hogberg N."/>
            <person name="James T.Y."/>
            <person name="Karlsson M."/>
            <person name="Kohler A."/>
            <person name="Kues U."/>
            <person name="Lee Y.H."/>
            <person name="Lin Y.C."/>
            <person name="Lind M."/>
            <person name="Lindquist E."/>
            <person name="Lombard V."/>
            <person name="Lucas S."/>
            <person name="Lunden K."/>
            <person name="Morin E."/>
            <person name="Murat C."/>
            <person name="Park J."/>
            <person name="Raffaello T."/>
            <person name="Rouze P."/>
            <person name="Salamov A."/>
            <person name="Schmutz J."/>
            <person name="Solheim H."/>
            <person name="Stahlberg J."/>
            <person name="Velez H."/>
            <person name="de Vries R.P."/>
            <person name="Wiebenga A."/>
            <person name="Woodward S."/>
            <person name="Yakovlev I."/>
            <person name="Garbelotto M."/>
            <person name="Martin F."/>
            <person name="Grigoriev I.V."/>
            <person name="Stenlid J."/>
        </authorList>
    </citation>
    <scope>NUCLEOTIDE SEQUENCE [LARGE SCALE GENOMIC DNA]</scope>
    <source>
        <strain evidence="9 10">TC 32-1</strain>
    </source>
</reference>
<dbReference type="SUPFAM" id="SSF53056">
    <property type="entry name" value="beta-carbonic anhydrase, cab"/>
    <property type="match status" value="1"/>
</dbReference>
<feature type="binding site" evidence="7">
    <location>
        <position position="109"/>
    </location>
    <ligand>
        <name>Zn(2+)</name>
        <dbReference type="ChEBI" id="CHEBI:29105"/>
    </ligand>
</feature>
<evidence type="ECO:0000313" key="10">
    <source>
        <dbReference type="Proteomes" id="UP000030671"/>
    </source>
</evidence>
<dbReference type="OrthoDB" id="10248475at2759"/>
<feature type="binding site" evidence="7">
    <location>
        <position position="106"/>
    </location>
    <ligand>
        <name>Zn(2+)</name>
        <dbReference type="ChEBI" id="CHEBI:29105"/>
    </ligand>
</feature>
<dbReference type="eggNOG" id="KOG1578">
    <property type="taxonomic scope" value="Eukaryota"/>
</dbReference>
<evidence type="ECO:0000256" key="8">
    <source>
        <dbReference type="RuleBase" id="RU003956"/>
    </source>
</evidence>
<evidence type="ECO:0000256" key="2">
    <source>
        <dbReference type="ARBA" id="ARBA00012925"/>
    </source>
</evidence>
<dbReference type="GO" id="GO:0071244">
    <property type="term" value="P:cellular response to carbon dioxide"/>
    <property type="evidence" value="ECO:0007669"/>
    <property type="project" value="TreeGrafter"/>
</dbReference>
<organism evidence="9 10">
    <name type="scientific">Heterobasidion irregulare (strain TC 32-1)</name>
    <dbReference type="NCBI Taxonomy" id="747525"/>
    <lineage>
        <taxon>Eukaryota</taxon>
        <taxon>Fungi</taxon>
        <taxon>Dikarya</taxon>
        <taxon>Basidiomycota</taxon>
        <taxon>Agaricomycotina</taxon>
        <taxon>Agaricomycetes</taxon>
        <taxon>Russulales</taxon>
        <taxon>Bondarzewiaceae</taxon>
        <taxon>Heterobasidion</taxon>
        <taxon>Heterobasidion annosum species complex</taxon>
    </lineage>
</organism>
<evidence type="ECO:0000313" key="9">
    <source>
        <dbReference type="EMBL" id="ETW82253.1"/>
    </source>
</evidence>
<dbReference type="Proteomes" id="UP000030671">
    <property type="component" value="Unassembled WGS sequence"/>
</dbReference>
<evidence type="ECO:0000256" key="4">
    <source>
        <dbReference type="ARBA" id="ARBA00022833"/>
    </source>
</evidence>
<keyword evidence="4 7" id="KW-0862">Zinc</keyword>
<dbReference type="PANTHER" id="PTHR11002:SF76">
    <property type="entry name" value="CARBONIC ANHYDRASE"/>
    <property type="match status" value="1"/>
</dbReference>
<dbReference type="AlphaFoldDB" id="W4K8Y3"/>
<dbReference type="GO" id="GO:0004089">
    <property type="term" value="F:carbonate dehydratase activity"/>
    <property type="evidence" value="ECO:0007669"/>
    <property type="project" value="UniProtKB-UniRule"/>
</dbReference>
<comment type="catalytic activity">
    <reaction evidence="6 8">
        <text>hydrogencarbonate + H(+) = CO2 + H2O</text>
        <dbReference type="Rhea" id="RHEA:10748"/>
        <dbReference type="ChEBI" id="CHEBI:15377"/>
        <dbReference type="ChEBI" id="CHEBI:15378"/>
        <dbReference type="ChEBI" id="CHEBI:16526"/>
        <dbReference type="ChEBI" id="CHEBI:17544"/>
        <dbReference type="EC" id="4.2.1.1"/>
    </reaction>
</comment>
<accession>W4K8Y3</accession>
<dbReference type="HOGENOM" id="CLU_053879_3_2_1"/>
<dbReference type="Gene3D" id="3.40.1050.10">
    <property type="entry name" value="Carbonic anhydrase"/>
    <property type="match status" value="1"/>
</dbReference>
<keyword evidence="5 8" id="KW-0456">Lyase</keyword>
<dbReference type="GO" id="GO:0034599">
    <property type="term" value="P:cellular response to oxidative stress"/>
    <property type="evidence" value="ECO:0007669"/>
    <property type="project" value="TreeGrafter"/>
</dbReference>
<dbReference type="EC" id="4.2.1.1" evidence="2 8"/>
<gene>
    <name evidence="9" type="ORF">HETIRDRAFT_475742</name>
</gene>
<evidence type="ECO:0000256" key="6">
    <source>
        <dbReference type="ARBA" id="ARBA00048348"/>
    </source>
</evidence>
<comment type="function">
    <text evidence="8">Reversible hydration of carbon dioxide.</text>
</comment>
<dbReference type="Pfam" id="PF00484">
    <property type="entry name" value="Pro_CA"/>
    <property type="match status" value="1"/>
</dbReference>
<dbReference type="GO" id="GO:0008270">
    <property type="term" value="F:zinc ion binding"/>
    <property type="evidence" value="ECO:0007669"/>
    <property type="project" value="UniProtKB-UniRule"/>
</dbReference>
<dbReference type="KEGG" id="hir:HETIRDRAFT_475742"/>
<dbReference type="InterPro" id="IPR036874">
    <property type="entry name" value="Carbonic_anhydrase_sf"/>
</dbReference>
<evidence type="ECO:0000256" key="1">
    <source>
        <dbReference type="ARBA" id="ARBA00006217"/>
    </source>
</evidence>
<dbReference type="FunCoup" id="W4K8Y3">
    <property type="interactions" value="258"/>
</dbReference>
<feature type="binding site" evidence="7">
    <location>
        <position position="50"/>
    </location>
    <ligand>
        <name>Zn(2+)</name>
        <dbReference type="ChEBI" id="CHEBI:29105"/>
    </ligand>
</feature>
<name>W4K8Y3_HETIT</name>
<sequence length="222" mass="23711">MSMASESLSPVIANFFTASSHGADAVSDVELRSFQASAQGQTPHLLFIGCSDSRVPESTVFFSEPGDIFVHRNIANQFHTDDDNALSVLTYGLQALQIPNVIVLGHTDCGGAKFSYEAANADPVPPTTPLERWLAPLTTLAGTLPGAIPRPPPGTSEYEREFRLVIDENVKAQVGYVEEIVRALGLPSTVCIQGGVYEIETGKLIRVGKQIVVIGTEAETAV</sequence>
<dbReference type="SMART" id="SM00947">
    <property type="entry name" value="Pro_CA"/>
    <property type="match status" value="1"/>
</dbReference>
<dbReference type="InParanoid" id="W4K8Y3"/>
<feature type="binding site" evidence="7">
    <location>
        <position position="52"/>
    </location>
    <ligand>
        <name>Zn(2+)</name>
        <dbReference type="ChEBI" id="CHEBI:29105"/>
    </ligand>
</feature>
<comment type="cofactor">
    <cofactor evidence="7">
        <name>Zn(2+)</name>
        <dbReference type="ChEBI" id="CHEBI:29105"/>
    </cofactor>
    <text evidence="7">Binds 1 zinc ion per subunit.</text>
</comment>
<evidence type="ECO:0000256" key="7">
    <source>
        <dbReference type="PIRSR" id="PIRSR601765-1"/>
    </source>
</evidence>
<dbReference type="RefSeq" id="XP_009546789.1">
    <property type="nucleotide sequence ID" value="XM_009548494.1"/>
</dbReference>
<evidence type="ECO:0000256" key="5">
    <source>
        <dbReference type="ARBA" id="ARBA00023239"/>
    </source>
</evidence>
<dbReference type="InterPro" id="IPR001765">
    <property type="entry name" value="Carbonic_anhydrase"/>
</dbReference>
<dbReference type="STRING" id="747525.W4K8Y3"/>
<dbReference type="PANTHER" id="PTHR11002">
    <property type="entry name" value="CARBONIC ANHYDRASE"/>
    <property type="match status" value="1"/>
</dbReference>